<dbReference type="CDD" id="cd00592">
    <property type="entry name" value="HTH_MerR-like"/>
    <property type="match status" value="1"/>
</dbReference>
<evidence type="ECO:0000313" key="3">
    <source>
        <dbReference type="EMBL" id="GHD04742.1"/>
    </source>
</evidence>
<protein>
    <submittedName>
        <fullName evidence="3">MerR family transcriptional regulator</fullName>
    </submittedName>
</protein>
<dbReference type="PANTHER" id="PTHR30204">
    <property type="entry name" value="REDOX-CYCLING DRUG-SENSING TRANSCRIPTIONAL ACTIVATOR SOXR"/>
    <property type="match status" value="1"/>
</dbReference>
<dbReference type="Gene3D" id="1.10.1660.10">
    <property type="match status" value="1"/>
</dbReference>
<comment type="caution">
    <text evidence="3">The sequence shown here is derived from an EMBL/GenBank/DDBJ whole genome shotgun (WGS) entry which is preliminary data.</text>
</comment>
<name>A0A919CCG0_9ACTN</name>
<dbReference type="RefSeq" id="WP_189825611.1">
    <property type="nucleotide sequence ID" value="NZ_BMVC01000011.1"/>
</dbReference>
<dbReference type="GO" id="GO:0003700">
    <property type="term" value="F:DNA-binding transcription factor activity"/>
    <property type="evidence" value="ECO:0007669"/>
    <property type="project" value="InterPro"/>
</dbReference>
<dbReference type="EMBL" id="BMVC01000011">
    <property type="protein sequence ID" value="GHD04742.1"/>
    <property type="molecule type" value="Genomic_DNA"/>
</dbReference>
<reference evidence="3" key="1">
    <citation type="journal article" date="2014" name="Int. J. Syst. Evol. Microbiol.">
        <title>Complete genome sequence of Corynebacterium casei LMG S-19264T (=DSM 44701T), isolated from a smear-ripened cheese.</title>
        <authorList>
            <consortium name="US DOE Joint Genome Institute (JGI-PGF)"/>
            <person name="Walter F."/>
            <person name="Albersmeier A."/>
            <person name="Kalinowski J."/>
            <person name="Ruckert C."/>
        </authorList>
    </citation>
    <scope>NUCLEOTIDE SEQUENCE</scope>
    <source>
        <strain evidence="3">JCM 4637</strain>
    </source>
</reference>
<evidence type="ECO:0000256" key="1">
    <source>
        <dbReference type="ARBA" id="ARBA00023125"/>
    </source>
</evidence>
<dbReference type="SUPFAM" id="SSF46955">
    <property type="entry name" value="Putative DNA-binding domain"/>
    <property type="match status" value="1"/>
</dbReference>
<dbReference type="PROSITE" id="PS50937">
    <property type="entry name" value="HTH_MERR_2"/>
    <property type="match status" value="1"/>
</dbReference>
<evidence type="ECO:0000259" key="2">
    <source>
        <dbReference type="PROSITE" id="PS50937"/>
    </source>
</evidence>
<organism evidence="3 4">
    <name type="scientific">Streptomyces finlayi</name>
    <dbReference type="NCBI Taxonomy" id="67296"/>
    <lineage>
        <taxon>Bacteria</taxon>
        <taxon>Bacillati</taxon>
        <taxon>Actinomycetota</taxon>
        <taxon>Actinomycetes</taxon>
        <taxon>Kitasatosporales</taxon>
        <taxon>Streptomycetaceae</taxon>
        <taxon>Streptomyces</taxon>
    </lineage>
</organism>
<dbReference type="Pfam" id="PF13411">
    <property type="entry name" value="MerR_1"/>
    <property type="match status" value="1"/>
</dbReference>
<feature type="domain" description="HTH merR-type" evidence="2">
    <location>
        <begin position="6"/>
        <end position="75"/>
    </location>
</feature>
<dbReference type="SMART" id="SM00422">
    <property type="entry name" value="HTH_MERR"/>
    <property type="match status" value="1"/>
</dbReference>
<sequence length="322" mass="35667">MNDDGLFTIGALARRTGLTVKTIRFYSDTGIVPSTTRSPSGYRLYDLTALTRLELVRTLRDLGLELAVIRGVLDRDATVPEVAAAHADALDVQIRTLRLRRAVLRTVAGRGSAPEEIDLMHRLLKLSDEERRRLVHDFIDDTFGDLDANPEFVAMMRAAMPELPDDPEPEQIDAWAELAELTQDPDFSAAVRRMAAHQAKERAEGDTTGLHHDLTELVRDRVGEALSSGIAPESPKAVPIVAGLTAQYAHTFGRADDAALRHWLLDRLDVANDPRTERYWQLLSTINGWPVPPSLAPVFTWLTTALRSLPGPSYGVRTSRLP</sequence>
<dbReference type="PRINTS" id="PR00040">
    <property type="entry name" value="HTHMERR"/>
</dbReference>
<dbReference type="GO" id="GO:0003677">
    <property type="term" value="F:DNA binding"/>
    <property type="evidence" value="ECO:0007669"/>
    <property type="project" value="UniProtKB-KW"/>
</dbReference>
<dbReference type="AlphaFoldDB" id="A0A919CCG0"/>
<reference evidence="3" key="2">
    <citation type="submission" date="2020-09" db="EMBL/GenBank/DDBJ databases">
        <authorList>
            <person name="Sun Q."/>
            <person name="Ohkuma M."/>
        </authorList>
    </citation>
    <scope>NUCLEOTIDE SEQUENCE</scope>
    <source>
        <strain evidence="3">JCM 4637</strain>
    </source>
</reference>
<dbReference type="InterPro" id="IPR047057">
    <property type="entry name" value="MerR_fam"/>
</dbReference>
<accession>A0A919CCG0</accession>
<proteinExistence type="predicted"/>
<evidence type="ECO:0000313" key="4">
    <source>
        <dbReference type="Proteomes" id="UP000638353"/>
    </source>
</evidence>
<gene>
    <name evidence="3" type="ORF">GCM10010334_54220</name>
</gene>
<dbReference type="InterPro" id="IPR009061">
    <property type="entry name" value="DNA-bd_dom_put_sf"/>
</dbReference>
<keyword evidence="1" id="KW-0238">DNA-binding</keyword>
<dbReference type="PANTHER" id="PTHR30204:SF93">
    <property type="entry name" value="HTH MERR-TYPE DOMAIN-CONTAINING PROTEIN"/>
    <property type="match status" value="1"/>
</dbReference>
<dbReference type="Proteomes" id="UP000638353">
    <property type="component" value="Unassembled WGS sequence"/>
</dbReference>
<dbReference type="InterPro" id="IPR000551">
    <property type="entry name" value="MerR-type_HTH_dom"/>
</dbReference>